<dbReference type="PANTHER" id="PTHR35802">
    <property type="entry name" value="PROTEASE SYNTHASE AND SPORULATION PROTEIN PAI 2"/>
    <property type="match status" value="1"/>
</dbReference>
<reference evidence="1 2" key="1">
    <citation type="submission" date="2022-04" db="EMBL/GenBank/DDBJ databases">
        <title>Occurrence of NDM-1-producing Shewanella putrefaciens and Acinetobacter portensis in a dairy farm from China.</title>
        <authorList>
            <person name="Li R."/>
            <person name="Zhang L."/>
        </authorList>
    </citation>
    <scope>NUCLEOTIDE SEQUENCE [LARGE SCALE GENOMIC DNA]</scope>
    <source>
        <strain evidence="1 2">JNE5</strain>
    </source>
</reference>
<dbReference type="EMBL" id="CP096120">
    <property type="protein sequence ID" value="UPO24139.1"/>
    <property type="molecule type" value="Genomic_DNA"/>
</dbReference>
<dbReference type="PIRSF" id="PIRSF010372">
    <property type="entry name" value="PaiB"/>
    <property type="match status" value="1"/>
</dbReference>
<evidence type="ECO:0000313" key="1">
    <source>
        <dbReference type="EMBL" id="UPO24139.1"/>
    </source>
</evidence>
<proteinExistence type="predicted"/>
<dbReference type="SUPFAM" id="SSF50475">
    <property type="entry name" value="FMN-binding split barrel"/>
    <property type="match status" value="1"/>
</dbReference>
<gene>
    <name evidence="1" type="ORF">MZO21_04850</name>
</gene>
<dbReference type="Proteomes" id="UP000831422">
    <property type="component" value="Chromosome"/>
</dbReference>
<sequence length="203" mass="23462">MYIPKVFEETRTEVLTELIQKHALGCLILHTNGELDANHLPFEYDEKSHSLYAHIAKENPLYTQLKQSQNVLVVFSIDHAYVSPNWYVGKFEHHKAVPTWNYVVIHAKGMAELIEDEKVLRGILARLTRQHESNQPKPWKMSDAPKDYIQNELNKIAAIRIEISSLVGKFKLSQNRDVIDQVNVAEAYKQNNKNVLAEMMLNK</sequence>
<dbReference type="RefSeq" id="WP_248102743.1">
    <property type="nucleotide sequence ID" value="NZ_CP096120.1"/>
</dbReference>
<organism evidence="1 2">
    <name type="scientific">Acinetobacter portensis</name>
    <dbReference type="NCBI Taxonomy" id="1839785"/>
    <lineage>
        <taxon>Bacteria</taxon>
        <taxon>Pseudomonadati</taxon>
        <taxon>Pseudomonadota</taxon>
        <taxon>Gammaproteobacteria</taxon>
        <taxon>Moraxellales</taxon>
        <taxon>Moraxellaceae</taxon>
        <taxon>Acinetobacter</taxon>
    </lineage>
</organism>
<protein>
    <submittedName>
        <fullName evidence="1">FMN-binding negative transcriptional regulator</fullName>
    </submittedName>
</protein>
<accession>A0ABY4JYI5</accession>
<dbReference type="InterPro" id="IPR007396">
    <property type="entry name" value="TR_PAI2-type"/>
</dbReference>
<evidence type="ECO:0000313" key="2">
    <source>
        <dbReference type="Proteomes" id="UP000831422"/>
    </source>
</evidence>
<keyword evidence="2" id="KW-1185">Reference proteome</keyword>
<dbReference type="InterPro" id="IPR012349">
    <property type="entry name" value="Split_barrel_FMN-bd"/>
</dbReference>
<dbReference type="PANTHER" id="PTHR35802:SF1">
    <property type="entry name" value="PROTEASE SYNTHASE AND SPORULATION PROTEIN PAI 2"/>
    <property type="match status" value="1"/>
</dbReference>
<dbReference type="Pfam" id="PF04299">
    <property type="entry name" value="FMN_bind_2"/>
    <property type="match status" value="1"/>
</dbReference>
<name>A0ABY4JYI5_9GAMM</name>
<dbReference type="Gene3D" id="2.30.110.10">
    <property type="entry name" value="Electron Transport, Fmn-binding Protein, Chain A"/>
    <property type="match status" value="1"/>
</dbReference>